<organism evidence="2 3">
    <name type="scientific">Microcystis aeruginosa PCC 9717</name>
    <dbReference type="NCBI Taxonomy" id="1160286"/>
    <lineage>
        <taxon>Bacteria</taxon>
        <taxon>Bacillati</taxon>
        <taxon>Cyanobacteriota</taxon>
        <taxon>Cyanophyceae</taxon>
        <taxon>Oscillatoriophycideae</taxon>
        <taxon>Chroococcales</taxon>
        <taxon>Microcystaceae</taxon>
        <taxon>Microcystis</taxon>
    </lineage>
</organism>
<dbReference type="Proteomes" id="UP000003172">
    <property type="component" value="Unassembled WGS sequence"/>
</dbReference>
<sequence length="213" mass="23176">MQGNEVIFGDDHKSCLEAIGERVVRAFVLKLPIGGLNAVQLIIEKVDQSGGNMAQFSRKTLLTLFASILVLLLSLAPAQALSYNNRNLTDNDFAGQDLRDSTFDHSNLRGSNFSHANLEGVRFFSANLEGADFSDANMRNVDLESARLTRANFTNAVLEGAFATNILIKGAIIDGADFTDAIIRSDVEKYLCEIATGTNPITGRNTRDTLFCP</sequence>
<evidence type="ECO:0000256" key="1">
    <source>
        <dbReference type="SAM" id="Phobius"/>
    </source>
</evidence>
<dbReference type="HOGENOM" id="CLU_066336_2_0_3"/>
<feature type="transmembrane region" description="Helical" evidence="1">
    <location>
        <begin position="61"/>
        <end position="81"/>
    </location>
</feature>
<dbReference type="PANTHER" id="PTHR47200:SF2">
    <property type="entry name" value="THYLAKOID LUMENAL 15 KDA PROTEIN 1, CHLOROPLASTIC"/>
    <property type="match status" value="1"/>
</dbReference>
<name>I4FNQ4_MICAE</name>
<proteinExistence type="predicted"/>
<evidence type="ECO:0000313" key="3">
    <source>
        <dbReference type="Proteomes" id="UP000003172"/>
    </source>
</evidence>
<keyword evidence="1" id="KW-1133">Transmembrane helix</keyword>
<gene>
    <name evidence="2" type="ORF">MICAB_3130002</name>
</gene>
<dbReference type="InterPro" id="IPR001646">
    <property type="entry name" value="5peptide_repeat"/>
</dbReference>
<accession>I4FNQ4</accession>
<dbReference type="EMBL" id="CAII01000239">
    <property type="protein sequence ID" value="CCH97279.1"/>
    <property type="molecule type" value="Genomic_DNA"/>
</dbReference>
<comment type="caution">
    <text evidence="2">The sequence shown here is derived from an EMBL/GenBank/DDBJ whole genome shotgun (WGS) entry which is preliminary data.</text>
</comment>
<dbReference type="Pfam" id="PF13599">
    <property type="entry name" value="Pentapeptide_4"/>
    <property type="match status" value="1"/>
</dbReference>
<keyword evidence="1" id="KW-0812">Transmembrane</keyword>
<protein>
    <submittedName>
        <fullName evidence="2">Pentapeptide repeat family protein (Modular protein)</fullName>
    </submittedName>
</protein>
<dbReference type="InterPro" id="IPR044213">
    <property type="entry name" value="At2g44920-like"/>
</dbReference>
<keyword evidence="1" id="KW-0472">Membrane</keyword>
<dbReference type="AlphaFoldDB" id="I4FNQ4"/>
<dbReference type="PANTHER" id="PTHR47200">
    <property type="entry name" value="THYLAKOID LUMENAL 15 KDA PROTEIN 1, CHLOROPLASTIC"/>
    <property type="match status" value="1"/>
</dbReference>
<dbReference type="SUPFAM" id="SSF141571">
    <property type="entry name" value="Pentapeptide repeat-like"/>
    <property type="match status" value="1"/>
</dbReference>
<reference evidence="2 3" key="1">
    <citation type="submission" date="2012-04" db="EMBL/GenBank/DDBJ databases">
        <authorList>
            <person name="Genoscope - CEA"/>
        </authorList>
    </citation>
    <scope>NUCLEOTIDE SEQUENCE [LARGE SCALE GENOMIC DNA]</scope>
    <source>
        <strain evidence="2 3">9717</strain>
    </source>
</reference>
<evidence type="ECO:0000313" key="2">
    <source>
        <dbReference type="EMBL" id="CCH97279.1"/>
    </source>
</evidence>
<dbReference type="Gene3D" id="2.160.20.80">
    <property type="entry name" value="E3 ubiquitin-protein ligase SopA"/>
    <property type="match status" value="1"/>
</dbReference>